<keyword evidence="3" id="KW-1185">Reference proteome</keyword>
<dbReference type="InterPro" id="IPR016024">
    <property type="entry name" value="ARM-type_fold"/>
</dbReference>
<feature type="transmembrane region" description="Helical" evidence="1">
    <location>
        <begin position="282"/>
        <end position="302"/>
    </location>
</feature>
<organism evidence="2 3">
    <name type="scientific">Solemya elarraichensis gill symbiont</name>
    <dbReference type="NCBI Taxonomy" id="1918949"/>
    <lineage>
        <taxon>Bacteria</taxon>
        <taxon>Pseudomonadati</taxon>
        <taxon>Pseudomonadota</taxon>
        <taxon>Gammaproteobacteria</taxon>
        <taxon>sulfur-oxidizing symbionts</taxon>
    </lineage>
</organism>
<feature type="transmembrane region" description="Helical" evidence="1">
    <location>
        <begin position="188"/>
        <end position="208"/>
    </location>
</feature>
<dbReference type="EMBL" id="MPRK01000279">
    <property type="protein sequence ID" value="OOZ37502.1"/>
    <property type="molecule type" value="Genomic_DNA"/>
</dbReference>
<evidence type="ECO:0000313" key="2">
    <source>
        <dbReference type="EMBL" id="OOZ37502.1"/>
    </source>
</evidence>
<evidence type="ECO:0008006" key="4">
    <source>
        <dbReference type="Google" id="ProtNLM"/>
    </source>
</evidence>
<gene>
    <name evidence="2" type="ORF">BOW52_10190</name>
</gene>
<dbReference type="SUPFAM" id="SSF103473">
    <property type="entry name" value="MFS general substrate transporter"/>
    <property type="match status" value="1"/>
</dbReference>
<keyword evidence="1" id="KW-0812">Transmembrane</keyword>
<dbReference type="AlphaFoldDB" id="A0A1T2KXF1"/>
<dbReference type="CDD" id="cd06174">
    <property type="entry name" value="MFS"/>
    <property type="match status" value="1"/>
</dbReference>
<sequence>MKILVVSTAAVIIASWVLIQSMTLSLIYPALYLLQETTCDLFAVHLMFYVSQNLHLSQSKRLSPIILSGISIGGMISGVGLGIGTLVLSLDNMLWFWVISLLSGALVVRYYHHKHGPSPFFHAKKKKGHYIADSLKNIQQGVSFTKRSPLLLSLCLTLFFTVIAYYTLKYLINLTFVTKVPGENTLAKVIGSVIAFNSIAGLLIQIFVTNRFFEKFGIRIVNLIFPLSMVASNAFFLLGLHIPTAFFGSFVRDTLMGAFRNPSYNLFFEALPPAMQGRSRSMTLMFVLPISLLCVGLLLHFMQQSETHLPITMIGVTATIFLFWFSVRTNKVYYDTLITTMSEATYLGKSDVSRLAKPTSAALDELTEDLQSDERHIVLYYAKRLMKFAPDEASPAILHALHSQPNRIKIELAELLVVDRPEELNNALWQCFDSSTEDEETCAILHLLMDVEDSKVLEKAASWIAHHETAYAEGIRLRILIHENPADPAVQQSLDSLFSESDPESIRVVLNILLRHRDVTPPGSILQQLMSPLEENVLSTLVLIRDIPDIFSDSALLPMLEQRMETASYKVKLAIVEFLASHKTAGANQLLYSIFQACL</sequence>
<comment type="caution">
    <text evidence="2">The sequence shown here is derived from an EMBL/GenBank/DDBJ whole genome shotgun (WGS) entry which is preliminary data.</text>
</comment>
<protein>
    <recommendedName>
        <fullName evidence="4">ADP,ATP carrier protein</fullName>
    </recommendedName>
</protein>
<dbReference type="SUPFAM" id="SSF48371">
    <property type="entry name" value="ARM repeat"/>
    <property type="match status" value="1"/>
</dbReference>
<feature type="transmembrane region" description="Helical" evidence="1">
    <location>
        <begin position="62"/>
        <end position="88"/>
    </location>
</feature>
<evidence type="ECO:0000256" key="1">
    <source>
        <dbReference type="SAM" id="Phobius"/>
    </source>
</evidence>
<feature type="transmembrane region" description="Helical" evidence="1">
    <location>
        <begin position="220"/>
        <end position="242"/>
    </location>
</feature>
<feature type="transmembrane region" description="Helical" evidence="1">
    <location>
        <begin position="309"/>
        <end position="327"/>
    </location>
</feature>
<feature type="transmembrane region" description="Helical" evidence="1">
    <location>
        <begin position="150"/>
        <end position="168"/>
    </location>
</feature>
<keyword evidence="1" id="KW-1133">Transmembrane helix</keyword>
<feature type="transmembrane region" description="Helical" evidence="1">
    <location>
        <begin position="94"/>
        <end position="111"/>
    </location>
</feature>
<dbReference type="InterPro" id="IPR036259">
    <property type="entry name" value="MFS_trans_sf"/>
</dbReference>
<name>A0A1T2KXF1_9GAMM</name>
<keyword evidence="1" id="KW-0472">Membrane</keyword>
<dbReference type="InterPro" id="IPR011989">
    <property type="entry name" value="ARM-like"/>
</dbReference>
<evidence type="ECO:0000313" key="3">
    <source>
        <dbReference type="Proteomes" id="UP000190198"/>
    </source>
</evidence>
<dbReference type="Gene3D" id="1.25.10.10">
    <property type="entry name" value="Leucine-rich Repeat Variant"/>
    <property type="match status" value="1"/>
</dbReference>
<reference evidence="2 3" key="1">
    <citation type="submission" date="2016-11" db="EMBL/GenBank/DDBJ databases">
        <title>Mixed transmission modes and dynamic genome evolution in an obligate animal-bacterial symbiosis.</title>
        <authorList>
            <person name="Russell S.L."/>
            <person name="Corbett-Detig R.B."/>
            <person name="Cavanaugh C.M."/>
        </authorList>
    </citation>
    <scope>NUCLEOTIDE SEQUENCE [LARGE SCALE GENOMIC DNA]</scope>
    <source>
        <strain evidence="2">Sp-SM6</strain>
    </source>
</reference>
<dbReference type="Proteomes" id="UP000190198">
    <property type="component" value="Unassembled WGS sequence"/>
</dbReference>
<dbReference type="Gene3D" id="1.20.1250.20">
    <property type="entry name" value="MFS general substrate transporter like domains"/>
    <property type="match status" value="1"/>
</dbReference>
<accession>A0A1T2KXF1</accession>
<proteinExistence type="predicted"/>